<evidence type="ECO:0000256" key="1">
    <source>
        <dbReference type="SAM" id="MobiDB-lite"/>
    </source>
</evidence>
<organism evidence="2 3">
    <name type="scientific">Sphaerisporangium siamense</name>
    <dbReference type="NCBI Taxonomy" id="795645"/>
    <lineage>
        <taxon>Bacteria</taxon>
        <taxon>Bacillati</taxon>
        <taxon>Actinomycetota</taxon>
        <taxon>Actinomycetes</taxon>
        <taxon>Streptosporangiales</taxon>
        <taxon>Streptosporangiaceae</taxon>
        <taxon>Sphaerisporangium</taxon>
    </lineage>
</organism>
<feature type="compositionally biased region" description="Basic and acidic residues" evidence="1">
    <location>
        <begin position="11"/>
        <end position="22"/>
    </location>
</feature>
<dbReference type="Proteomes" id="UP000542210">
    <property type="component" value="Unassembled WGS sequence"/>
</dbReference>
<sequence>MIHGRSSGGRAEVHDRYRDAPGARRAAHGAPRGAGGL</sequence>
<keyword evidence="3" id="KW-1185">Reference proteome</keyword>
<evidence type="ECO:0000313" key="2">
    <source>
        <dbReference type="EMBL" id="MBB4704709.1"/>
    </source>
</evidence>
<proteinExistence type="predicted"/>
<accession>A0A7W7GDN3</accession>
<dbReference type="EMBL" id="JACHND010000001">
    <property type="protein sequence ID" value="MBB4704709.1"/>
    <property type="molecule type" value="Genomic_DNA"/>
</dbReference>
<feature type="region of interest" description="Disordered" evidence="1">
    <location>
        <begin position="1"/>
        <end position="37"/>
    </location>
</feature>
<dbReference type="AlphaFoldDB" id="A0A7W7GDN3"/>
<comment type="caution">
    <text evidence="2">The sequence shown here is derived from an EMBL/GenBank/DDBJ whole genome shotgun (WGS) entry which is preliminary data.</text>
</comment>
<gene>
    <name evidence="2" type="ORF">BJ982_006253</name>
</gene>
<reference evidence="2 3" key="1">
    <citation type="submission" date="2020-08" db="EMBL/GenBank/DDBJ databases">
        <title>Sequencing the genomes of 1000 actinobacteria strains.</title>
        <authorList>
            <person name="Klenk H.-P."/>
        </authorList>
    </citation>
    <scope>NUCLEOTIDE SEQUENCE [LARGE SCALE GENOMIC DNA]</scope>
    <source>
        <strain evidence="2 3">DSM 45784</strain>
    </source>
</reference>
<name>A0A7W7GDN3_9ACTN</name>
<protein>
    <submittedName>
        <fullName evidence="2">Uncharacterized protein</fullName>
    </submittedName>
</protein>
<evidence type="ECO:0000313" key="3">
    <source>
        <dbReference type="Proteomes" id="UP000542210"/>
    </source>
</evidence>